<sequence>MIIKQFCNCIIFISLGLLVSCGGGSSNSGPAPAPNSAPYFIGLPSEISVVENQTDLITASAQDDDGDSLTFSLSGTDKDYFNITNIGVISFITAPSYETKPNYFITVNVTDGEYTASGSLTINIFIKENCDSSFIVEPTNGYDLIWSDNFNDNELNNDNWSKVIGNGHAQGIGGWGNNEQQFYADSTNNLSVEDGCLRITALVEDAQDDYGQYSYTSAKIDSYKKIDFENDGRITVKFRNPIGQGLWPAIWMMPSENIYGGWPYSGEIDLMEYRGQNPQEVLSTIHYHDGGHIYKGSTYYESQENNFNETFHEIRFEWSESSMKFILDDEKTIFQINRSEFGNGVTYPFNEKFYLIINMAVGGNFVGSPSPSEMCDCCNPNLCDDKKRLLVDWIKYEKLSTN</sequence>
<feature type="domain" description="GH16" evidence="4">
    <location>
        <begin position="144"/>
        <end position="402"/>
    </location>
</feature>
<name>A0A937JDI7_9GAMM</name>
<dbReference type="GO" id="GO:0007156">
    <property type="term" value="P:homophilic cell adhesion via plasma membrane adhesion molecules"/>
    <property type="evidence" value="ECO:0007669"/>
    <property type="project" value="InterPro"/>
</dbReference>
<dbReference type="InterPro" id="IPR013320">
    <property type="entry name" value="ConA-like_dom_sf"/>
</dbReference>
<dbReference type="InterPro" id="IPR000757">
    <property type="entry name" value="Beta-glucanase-like"/>
</dbReference>
<protein>
    <submittedName>
        <fullName evidence="5">Family 16 glycosylhydrolase</fullName>
    </submittedName>
</protein>
<dbReference type="EMBL" id="JADHSG010000001">
    <property type="protein sequence ID" value="MBL6902708.1"/>
    <property type="molecule type" value="Genomic_DNA"/>
</dbReference>
<gene>
    <name evidence="5" type="ORF">ISR29_00715</name>
</gene>
<dbReference type="GO" id="GO:0005975">
    <property type="term" value="P:carbohydrate metabolic process"/>
    <property type="evidence" value="ECO:0007669"/>
    <property type="project" value="InterPro"/>
</dbReference>
<dbReference type="GO" id="GO:0016020">
    <property type="term" value="C:membrane"/>
    <property type="evidence" value="ECO:0007669"/>
    <property type="project" value="InterPro"/>
</dbReference>
<feature type="domain" description="Cadherin" evidence="3">
    <location>
        <begin position="41"/>
        <end position="140"/>
    </location>
</feature>
<dbReference type="PROSITE" id="PS51762">
    <property type="entry name" value="GH16_2"/>
    <property type="match status" value="1"/>
</dbReference>
<organism evidence="5 6">
    <name type="scientific">SAR86 cluster bacterium</name>
    <dbReference type="NCBI Taxonomy" id="2030880"/>
    <lineage>
        <taxon>Bacteria</taxon>
        <taxon>Pseudomonadati</taxon>
        <taxon>Pseudomonadota</taxon>
        <taxon>Gammaproteobacteria</taxon>
        <taxon>SAR86 cluster</taxon>
    </lineage>
</organism>
<dbReference type="SUPFAM" id="SSF49899">
    <property type="entry name" value="Concanavalin A-like lectins/glucanases"/>
    <property type="match status" value="1"/>
</dbReference>
<evidence type="ECO:0000313" key="6">
    <source>
        <dbReference type="Proteomes" id="UP000705230"/>
    </source>
</evidence>
<dbReference type="SUPFAM" id="SSF49313">
    <property type="entry name" value="Cadherin-like"/>
    <property type="match status" value="1"/>
</dbReference>
<dbReference type="CDD" id="cd11304">
    <property type="entry name" value="Cadherin_repeat"/>
    <property type="match status" value="1"/>
</dbReference>
<dbReference type="PROSITE" id="PS51257">
    <property type="entry name" value="PROKAR_LIPOPROTEIN"/>
    <property type="match status" value="1"/>
</dbReference>
<feature type="signal peptide" evidence="2">
    <location>
        <begin position="1"/>
        <end position="19"/>
    </location>
</feature>
<evidence type="ECO:0000259" key="4">
    <source>
        <dbReference type="PROSITE" id="PS51762"/>
    </source>
</evidence>
<feature type="chain" id="PRO_5037612723" evidence="2">
    <location>
        <begin position="20"/>
        <end position="402"/>
    </location>
</feature>
<accession>A0A937JDI7</accession>
<dbReference type="Gene3D" id="2.60.40.60">
    <property type="entry name" value="Cadherins"/>
    <property type="match status" value="1"/>
</dbReference>
<proteinExistence type="inferred from homology"/>
<dbReference type="PANTHER" id="PTHR10963:SF55">
    <property type="entry name" value="GLYCOSIDE HYDROLASE FAMILY 16 PROTEIN"/>
    <property type="match status" value="1"/>
</dbReference>
<dbReference type="PROSITE" id="PS50268">
    <property type="entry name" value="CADHERIN_2"/>
    <property type="match status" value="1"/>
</dbReference>
<dbReference type="PANTHER" id="PTHR10963">
    <property type="entry name" value="GLYCOSYL HYDROLASE-RELATED"/>
    <property type="match status" value="1"/>
</dbReference>
<comment type="caution">
    <text evidence="5">The sequence shown here is derived from an EMBL/GenBank/DDBJ whole genome shotgun (WGS) entry which is preliminary data.</text>
</comment>
<dbReference type="CDD" id="cd08023">
    <property type="entry name" value="GH16_laminarinase_like"/>
    <property type="match status" value="1"/>
</dbReference>
<evidence type="ECO:0000256" key="1">
    <source>
        <dbReference type="ARBA" id="ARBA00006865"/>
    </source>
</evidence>
<dbReference type="InterPro" id="IPR015919">
    <property type="entry name" value="Cadherin-like_sf"/>
</dbReference>
<evidence type="ECO:0000313" key="5">
    <source>
        <dbReference type="EMBL" id="MBL6902708.1"/>
    </source>
</evidence>
<dbReference type="AlphaFoldDB" id="A0A937JDI7"/>
<keyword evidence="2" id="KW-0732">Signal</keyword>
<dbReference type="Gene3D" id="2.60.120.200">
    <property type="match status" value="1"/>
</dbReference>
<dbReference type="InterPro" id="IPR002126">
    <property type="entry name" value="Cadherin-like_dom"/>
</dbReference>
<comment type="similarity">
    <text evidence="1">Belongs to the glycosyl hydrolase 16 family.</text>
</comment>
<evidence type="ECO:0000256" key="2">
    <source>
        <dbReference type="SAM" id="SignalP"/>
    </source>
</evidence>
<dbReference type="Pfam" id="PF00722">
    <property type="entry name" value="Glyco_hydro_16"/>
    <property type="match status" value="1"/>
</dbReference>
<dbReference type="InterPro" id="IPR050546">
    <property type="entry name" value="Glycosyl_Hydrlase_16"/>
</dbReference>
<dbReference type="GO" id="GO:0005509">
    <property type="term" value="F:calcium ion binding"/>
    <property type="evidence" value="ECO:0007669"/>
    <property type="project" value="InterPro"/>
</dbReference>
<dbReference type="Proteomes" id="UP000705230">
    <property type="component" value="Unassembled WGS sequence"/>
</dbReference>
<reference evidence="5" key="1">
    <citation type="submission" date="2020-10" db="EMBL/GenBank/DDBJ databases">
        <title>Microbiome of the Black Sea water column analyzed by genome centric metagenomics.</title>
        <authorList>
            <person name="Cabello-Yeves P.J."/>
            <person name="Callieri C."/>
            <person name="Picazo A."/>
            <person name="Mehrshad M."/>
            <person name="Haro-Moreno J.M."/>
            <person name="Roda-Garcia J."/>
            <person name="Dzembekova N."/>
            <person name="Slabakova V."/>
            <person name="Slabakova N."/>
            <person name="Moncheva S."/>
            <person name="Rodriguez-Valera F."/>
        </authorList>
    </citation>
    <scope>NUCLEOTIDE SEQUENCE</scope>
    <source>
        <strain evidence="5">BS30m-G43</strain>
    </source>
</reference>
<dbReference type="GO" id="GO:0004553">
    <property type="term" value="F:hydrolase activity, hydrolyzing O-glycosyl compounds"/>
    <property type="evidence" value="ECO:0007669"/>
    <property type="project" value="InterPro"/>
</dbReference>
<evidence type="ECO:0000259" key="3">
    <source>
        <dbReference type="PROSITE" id="PS50268"/>
    </source>
</evidence>